<feature type="domain" description="Cytochrome b/b6 C-terminal region profile" evidence="21">
    <location>
        <begin position="212"/>
        <end position="380"/>
    </location>
</feature>
<dbReference type="InterPro" id="IPR048259">
    <property type="entry name" value="Cytochrome_b_N_euk/bac"/>
</dbReference>
<comment type="subcellular location">
    <subcellularLocation>
        <location evidence="2">Mitochondrion inner membrane</location>
        <topology evidence="2">Multi-pass membrane protein</topology>
    </subcellularLocation>
</comment>
<dbReference type="PROSITE" id="PS51002">
    <property type="entry name" value="CYTB_NTER"/>
    <property type="match status" value="1"/>
</dbReference>
<dbReference type="CDD" id="cd00284">
    <property type="entry name" value="Cytochrome_b_N"/>
    <property type="match status" value="1"/>
</dbReference>
<evidence type="ECO:0000256" key="18">
    <source>
        <dbReference type="PIRSR" id="PIRSR038885-2"/>
    </source>
</evidence>
<feature type="transmembrane region" description="Helical" evidence="19">
    <location>
        <begin position="290"/>
        <end position="309"/>
    </location>
</feature>
<evidence type="ECO:0000259" key="20">
    <source>
        <dbReference type="PROSITE" id="PS51002"/>
    </source>
</evidence>
<dbReference type="InterPro" id="IPR036150">
    <property type="entry name" value="Cyt_b/b6_C_sf"/>
</dbReference>
<feature type="transmembrane region" description="Helical" evidence="19">
    <location>
        <begin position="180"/>
        <end position="202"/>
    </location>
</feature>
<keyword evidence="13 18" id="KW-0408">Iron</keyword>
<keyword evidence="5 19" id="KW-0813">Transport</keyword>
<evidence type="ECO:0000256" key="11">
    <source>
        <dbReference type="ARBA" id="ARBA00022982"/>
    </source>
</evidence>
<dbReference type="AlphaFoldDB" id="A0A096XMZ8"/>
<geneLocation type="mitochondrion" evidence="22"/>
<feature type="domain" description="Cytochrome b/b6 N-terminal region profile" evidence="20">
    <location>
        <begin position="1"/>
        <end position="211"/>
    </location>
</feature>
<dbReference type="Pfam" id="PF00032">
    <property type="entry name" value="Cytochrom_B_C"/>
    <property type="match status" value="1"/>
</dbReference>
<keyword evidence="15 19" id="KW-0496">Mitochondrion</keyword>
<feature type="transmembrane region" description="Helical" evidence="19">
    <location>
        <begin position="115"/>
        <end position="135"/>
    </location>
</feature>
<evidence type="ECO:0000256" key="13">
    <source>
        <dbReference type="ARBA" id="ARBA00023004"/>
    </source>
</evidence>
<comment type="function">
    <text evidence="1 19">Component of the ubiquinol-cytochrome c reductase complex (complex III or cytochrome b-c1 complex) that is part of the mitochondrial respiratory chain. The b-c1 complex mediates electron transfer from ubiquinol to cytochrome c. Contributes to the generation of a proton gradient across the mitochondrial membrane that is then used for ATP synthesis.</text>
</comment>
<feature type="transmembrane region" description="Helical" evidence="19">
    <location>
        <begin position="231"/>
        <end position="252"/>
    </location>
</feature>
<feature type="transmembrane region" description="Helical" evidence="19">
    <location>
        <begin position="325"/>
        <end position="345"/>
    </location>
</feature>
<reference evidence="22" key="1">
    <citation type="journal article" date="2014" name="Genome Biol. Evol.">
        <title>Evolutionary dynamics of the mitochondrial genome in the evaniomorpha (hymenoptera)?a group with an intermediate rate of gene rearrangement.</title>
        <authorList>
            <person name="Mao M."/>
            <person name="Gibson T."/>
            <person name="Dowton M."/>
        </authorList>
    </citation>
    <scope>NUCLEOTIDE SEQUENCE</scope>
</reference>
<dbReference type="GO" id="GO:0016491">
    <property type="term" value="F:oxidoreductase activity"/>
    <property type="evidence" value="ECO:0007669"/>
    <property type="project" value="UniProtKB-UniRule"/>
</dbReference>
<evidence type="ECO:0000256" key="10">
    <source>
        <dbReference type="ARBA" id="ARBA00022792"/>
    </source>
</evidence>
<evidence type="ECO:0000256" key="15">
    <source>
        <dbReference type="ARBA" id="ARBA00023128"/>
    </source>
</evidence>
<keyword evidence="10" id="KW-0999">Mitochondrion inner membrane</keyword>
<dbReference type="InterPro" id="IPR048260">
    <property type="entry name" value="Cytochrome_b_C_euk/bac"/>
</dbReference>
<keyword evidence="16 19" id="KW-0472">Membrane</keyword>
<dbReference type="GO" id="GO:0008121">
    <property type="term" value="F:quinol-cytochrome-c reductase activity"/>
    <property type="evidence" value="ECO:0007669"/>
    <property type="project" value="InterPro"/>
</dbReference>
<dbReference type="CDD" id="cd00290">
    <property type="entry name" value="cytochrome_b_C"/>
    <property type="match status" value="1"/>
</dbReference>
<feature type="transmembrane region" description="Helical" evidence="19">
    <location>
        <begin position="351"/>
        <end position="371"/>
    </location>
</feature>
<evidence type="ECO:0000256" key="4">
    <source>
        <dbReference type="ARBA" id="ARBA00013531"/>
    </source>
</evidence>
<comment type="cofactor">
    <cofactor evidence="19">
        <name>heme b</name>
        <dbReference type="ChEBI" id="CHEBI:60344"/>
    </cofactor>
    <text evidence="19">Binds 2 heme groups non-covalently.</text>
</comment>
<comment type="similarity">
    <text evidence="19">Belongs to the cytochrome b family.</text>
</comment>
<dbReference type="GO" id="GO:0045275">
    <property type="term" value="C:respiratory chain complex III"/>
    <property type="evidence" value="ECO:0007669"/>
    <property type="project" value="InterPro"/>
</dbReference>
<evidence type="ECO:0000256" key="14">
    <source>
        <dbReference type="ARBA" id="ARBA00023075"/>
    </source>
</evidence>
<feature type="binding site" description="axial binding residue" evidence="18">
    <location>
        <position position="184"/>
    </location>
    <ligand>
        <name>heme b</name>
        <dbReference type="ChEBI" id="CHEBI:60344"/>
        <label>b562</label>
    </ligand>
    <ligandPart>
        <name>Fe</name>
        <dbReference type="ChEBI" id="CHEBI:18248"/>
    </ligandPart>
</feature>
<comment type="subunit">
    <text evidence="3">The main subunits of complex b-c1 are: cytochrome b, cytochrome c1 and the Rieske protein.</text>
</comment>
<evidence type="ECO:0000256" key="17">
    <source>
        <dbReference type="PIRSR" id="PIRSR038885-1"/>
    </source>
</evidence>
<dbReference type="GO" id="GO:0006122">
    <property type="term" value="P:mitochondrial electron transport, ubiquinol to cytochrome c"/>
    <property type="evidence" value="ECO:0007669"/>
    <property type="project" value="TreeGrafter"/>
</dbReference>
<evidence type="ECO:0000256" key="16">
    <source>
        <dbReference type="ARBA" id="ARBA00023136"/>
    </source>
</evidence>
<dbReference type="InterPro" id="IPR005797">
    <property type="entry name" value="Cyt_b/b6_N"/>
</dbReference>
<dbReference type="InterPro" id="IPR030689">
    <property type="entry name" value="Cytochrome_b"/>
</dbReference>
<dbReference type="PROSITE" id="PS51003">
    <property type="entry name" value="CYTB_CTER"/>
    <property type="match status" value="1"/>
</dbReference>
<feature type="binding site" description="axial binding residue" evidence="18">
    <location>
        <position position="198"/>
    </location>
    <ligand>
        <name>heme b</name>
        <dbReference type="ChEBI" id="CHEBI:60344"/>
        <label>b566</label>
    </ligand>
    <ligandPart>
        <name>Fe</name>
        <dbReference type="ChEBI" id="CHEBI:18248"/>
    </ligandPart>
</feature>
<organism evidence="22">
    <name type="scientific">Orthogonalys pulchella</name>
    <dbReference type="NCBI Taxonomy" id="32427"/>
    <lineage>
        <taxon>Eukaryota</taxon>
        <taxon>Metazoa</taxon>
        <taxon>Ecdysozoa</taxon>
        <taxon>Arthropoda</taxon>
        <taxon>Hexapoda</taxon>
        <taxon>Insecta</taxon>
        <taxon>Pterygota</taxon>
        <taxon>Neoptera</taxon>
        <taxon>Endopterygota</taxon>
        <taxon>Hymenoptera</taxon>
        <taxon>Apocrita</taxon>
        <taxon>Trigonaloidea</taxon>
        <taxon>Trigonalidae</taxon>
        <taxon>Orthogonalys</taxon>
    </lineage>
</organism>
<name>A0A096XMZ8_9HYME</name>
<evidence type="ECO:0000256" key="3">
    <source>
        <dbReference type="ARBA" id="ARBA00011649"/>
    </source>
</evidence>
<evidence type="ECO:0000259" key="21">
    <source>
        <dbReference type="PROSITE" id="PS51003"/>
    </source>
</evidence>
<dbReference type="GO" id="GO:0046872">
    <property type="term" value="F:metal ion binding"/>
    <property type="evidence" value="ECO:0007669"/>
    <property type="project" value="UniProtKB-UniRule"/>
</dbReference>
<evidence type="ECO:0000256" key="1">
    <source>
        <dbReference type="ARBA" id="ARBA00002566"/>
    </source>
</evidence>
<dbReference type="Gene3D" id="1.20.810.10">
    <property type="entry name" value="Cytochrome Bc1 Complex, Chain C"/>
    <property type="match status" value="1"/>
</dbReference>
<feature type="binding site" description="axial binding residue" evidence="18">
    <location>
        <position position="85"/>
    </location>
    <ligand>
        <name>heme b</name>
        <dbReference type="ChEBI" id="CHEBI:60344"/>
        <label>b562</label>
    </ligand>
    <ligandPart>
        <name>Fe</name>
        <dbReference type="ChEBI" id="CHEBI:18248"/>
    </ligandPart>
</feature>
<feature type="transmembrane region" description="Helical" evidence="19">
    <location>
        <begin position="79"/>
        <end position="100"/>
    </location>
</feature>
<keyword evidence="11 19" id="KW-0249">Electron transport</keyword>
<feature type="binding site" evidence="17">
    <location>
        <position position="203"/>
    </location>
    <ligand>
        <name>a ubiquinone</name>
        <dbReference type="ChEBI" id="CHEBI:16389"/>
    </ligand>
</feature>
<dbReference type="Pfam" id="PF00033">
    <property type="entry name" value="Cytochrome_B"/>
    <property type="match status" value="1"/>
</dbReference>
<protein>
    <recommendedName>
        <fullName evidence="4 19">Cytochrome b</fullName>
    </recommendedName>
</protein>
<keyword evidence="9 18" id="KW-0479">Metal-binding</keyword>
<sequence length="380" mass="44488">MMNKSFLKINKLTKIMNNSLIFLPTPINISIWWNFGSLLGLCLMIQLISGFMLSMHYCPNINYAFESLNHIMQNVSKGWIYRNMHSNGASMFFICLYMHIFRGLYYSSYKLKNTWLMGVMILFLSMMTAFMGYILPWGQMSLWGATVITNLLSAIPLIGPKMVMWLWGGYAINNATLNRFFSIHFILPFILIIMVMIHLFFLHSTGSSNPLGIPSKFQMISFHPYYSWKDLVGFIMILFMLMIITLLAPNFLGDPDNFSPANFLSTPIHIKPEWYFLFAYAILRSIPNKLSGVIALISSILILMILPFYSKNKFMSNNFYSMNQMLFWLFICTTIILTWIGMNMIEYPFEMIGQIFSLIYFLYFLINPIMYKLYDFFIYN</sequence>
<feature type="transmembrane region" description="Helical" evidence="19">
    <location>
        <begin position="147"/>
        <end position="168"/>
    </location>
</feature>
<keyword evidence="7 19" id="KW-0679">Respiratory chain</keyword>
<evidence type="ECO:0000256" key="8">
    <source>
        <dbReference type="ARBA" id="ARBA00022692"/>
    </source>
</evidence>
<dbReference type="PANTHER" id="PTHR19271">
    <property type="entry name" value="CYTOCHROME B"/>
    <property type="match status" value="1"/>
</dbReference>
<dbReference type="RefSeq" id="YP_009092379.1">
    <property type="nucleotide sequence ID" value="NC_025289.1"/>
</dbReference>
<dbReference type="SUPFAM" id="SSF81648">
    <property type="entry name" value="a domain/subunit of cytochrome bc1 complex (Ubiquinol-cytochrome c reductase)"/>
    <property type="match status" value="1"/>
</dbReference>
<keyword evidence="8 19" id="KW-0812">Transmembrane</keyword>
<gene>
    <name evidence="22" type="primary">CYTB</name>
</gene>
<dbReference type="GeneID" id="20832792"/>
<dbReference type="InterPro" id="IPR016174">
    <property type="entry name" value="Di-haem_cyt_TM"/>
</dbReference>
<dbReference type="EMBL" id="KJ619461">
    <property type="protein sequence ID" value="AIC37444.1"/>
    <property type="molecule type" value="Genomic_DNA"/>
</dbReference>
<dbReference type="PIRSF" id="PIRSF038885">
    <property type="entry name" value="COB"/>
    <property type="match status" value="1"/>
</dbReference>
<evidence type="ECO:0000256" key="12">
    <source>
        <dbReference type="ARBA" id="ARBA00022989"/>
    </source>
</evidence>
<dbReference type="GO" id="GO:0005743">
    <property type="term" value="C:mitochondrial inner membrane"/>
    <property type="evidence" value="ECO:0007669"/>
    <property type="project" value="UniProtKB-SubCell"/>
</dbReference>
<evidence type="ECO:0000256" key="5">
    <source>
        <dbReference type="ARBA" id="ARBA00022448"/>
    </source>
</evidence>
<keyword evidence="14" id="KW-0830">Ubiquinone</keyword>
<evidence type="ECO:0000256" key="2">
    <source>
        <dbReference type="ARBA" id="ARBA00004448"/>
    </source>
</evidence>
<evidence type="ECO:0000256" key="7">
    <source>
        <dbReference type="ARBA" id="ARBA00022660"/>
    </source>
</evidence>
<evidence type="ECO:0000256" key="19">
    <source>
        <dbReference type="RuleBase" id="RU362117"/>
    </source>
</evidence>
<keyword evidence="6 18" id="KW-0349">Heme</keyword>
<dbReference type="SUPFAM" id="SSF81342">
    <property type="entry name" value="Transmembrane di-heme cytochromes"/>
    <property type="match status" value="1"/>
</dbReference>
<keyword evidence="12 19" id="KW-1133">Transmembrane helix</keyword>
<evidence type="ECO:0000256" key="6">
    <source>
        <dbReference type="ARBA" id="ARBA00022617"/>
    </source>
</evidence>
<dbReference type="CTD" id="4519"/>
<evidence type="ECO:0000313" key="22">
    <source>
        <dbReference type="EMBL" id="AIC37444.1"/>
    </source>
</evidence>
<dbReference type="PANTHER" id="PTHR19271:SF16">
    <property type="entry name" value="CYTOCHROME B"/>
    <property type="match status" value="1"/>
</dbReference>
<comment type="cofactor">
    <cofactor evidence="18">
        <name>heme</name>
        <dbReference type="ChEBI" id="CHEBI:30413"/>
    </cofactor>
    <text evidence="18">Binds 2 heme groups non-covalently.</text>
</comment>
<feature type="binding site" description="axial binding residue" evidence="18">
    <location>
        <position position="99"/>
    </location>
    <ligand>
        <name>heme b</name>
        <dbReference type="ChEBI" id="CHEBI:60344"/>
        <label>b566</label>
    </ligand>
    <ligandPart>
        <name>Fe</name>
        <dbReference type="ChEBI" id="CHEBI:18248"/>
    </ligandPart>
</feature>
<dbReference type="InterPro" id="IPR005798">
    <property type="entry name" value="Cyt_b/b6_C"/>
</dbReference>
<feature type="transmembrane region" description="Helical" evidence="19">
    <location>
        <begin position="38"/>
        <end position="58"/>
    </location>
</feature>
<proteinExistence type="inferred from homology"/>
<evidence type="ECO:0000256" key="9">
    <source>
        <dbReference type="ARBA" id="ARBA00022723"/>
    </source>
</evidence>
<dbReference type="InterPro" id="IPR027387">
    <property type="entry name" value="Cytb/b6-like_sf"/>
</dbReference>
<accession>A0A096XMZ8</accession>